<organism evidence="2 3">
    <name type="scientific">Ziziphus jujuba var. spinosa</name>
    <dbReference type="NCBI Taxonomy" id="714518"/>
    <lineage>
        <taxon>Eukaryota</taxon>
        <taxon>Viridiplantae</taxon>
        <taxon>Streptophyta</taxon>
        <taxon>Embryophyta</taxon>
        <taxon>Tracheophyta</taxon>
        <taxon>Spermatophyta</taxon>
        <taxon>Magnoliopsida</taxon>
        <taxon>eudicotyledons</taxon>
        <taxon>Gunneridae</taxon>
        <taxon>Pentapetalae</taxon>
        <taxon>rosids</taxon>
        <taxon>fabids</taxon>
        <taxon>Rosales</taxon>
        <taxon>Rhamnaceae</taxon>
        <taxon>Paliureae</taxon>
        <taxon>Ziziphus</taxon>
    </lineage>
</organism>
<dbReference type="InterPro" id="IPR001563">
    <property type="entry name" value="Peptidase_S10"/>
</dbReference>
<dbReference type="AlphaFoldDB" id="A0A978UTC9"/>
<comment type="similarity">
    <text evidence="1">Belongs to the peptidase S10 family.</text>
</comment>
<dbReference type="GO" id="GO:0019748">
    <property type="term" value="P:secondary metabolic process"/>
    <property type="evidence" value="ECO:0007669"/>
    <property type="project" value="TreeGrafter"/>
</dbReference>
<name>A0A978UTC9_ZIZJJ</name>
<proteinExistence type="inferred from homology"/>
<dbReference type="GO" id="GO:0006508">
    <property type="term" value="P:proteolysis"/>
    <property type="evidence" value="ECO:0007669"/>
    <property type="project" value="InterPro"/>
</dbReference>
<gene>
    <name evidence="2" type="ORF">FEM48_Zijuj09G0139100</name>
</gene>
<evidence type="ECO:0000256" key="1">
    <source>
        <dbReference type="ARBA" id="ARBA00009431"/>
    </source>
</evidence>
<protein>
    <submittedName>
        <fullName evidence="2">Uncharacterized protein</fullName>
    </submittedName>
</protein>
<dbReference type="PANTHER" id="PTHR11802:SF224">
    <property type="entry name" value="SERINE CARBOXYPEPTIDASE-LIKE 7 ISOFORM X1"/>
    <property type="match status" value="1"/>
</dbReference>
<reference evidence="2" key="1">
    <citation type="journal article" date="2021" name="Front. Plant Sci.">
        <title>Chromosome-Scale Genome Assembly for Chinese Sour Jujube and Insights Into Its Genome Evolution and Domestication Signature.</title>
        <authorList>
            <person name="Shen L.-Y."/>
            <person name="Luo H."/>
            <person name="Wang X.-L."/>
            <person name="Wang X.-M."/>
            <person name="Qiu X.-J."/>
            <person name="Liu H."/>
            <person name="Zhou S.-S."/>
            <person name="Jia K.-H."/>
            <person name="Nie S."/>
            <person name="Bao Y.-T."/>
            <person name="Zhang R.-G."/>
            <person name="Yun Q.-Z."/>
            <person name="Chai Y.-H."/>
            <person name="Lu J.-Y."/>
            <person name="Li Y."/>
            <person name="Zhao S.-W."/>
            <person name="Mao J.-F."/>
            <person name="Jia S.-G."/>
            <person name="Mao Y.-M."/>
        </authorList>
    </citation>
    <scope>NUCLEOTIDE SEQUENCE</scope>
    <source>
        <strain evidence="2">AT0</strain>
        <tissue evidence="2">Leaf</tissue>
    </source>
</reference>
<dbReference type="Proteomes" id="UP000813462">
    <property type="component" value="Unassembled WGS sequence"/>
</dbReference>
<sequence length="262" mass="30408">MCYNNDLSPNNLSFSKEYNCHFCYFVGSEAGSQPVLNLKGYVLGNPLTYLKQDFNYRVEYANRMALLSDTIYKCVGKVSLEHILLPNCHGTDLNSFVEDSVTDFAAPYEQQKCKNDRRKFSNIWMNYIDVQKALKIREGTKTAWARCNRTLPYIYGYESSIGLHRNFTHKFLRALIYSGDHDMTIPYLSTHAWIKSLHLGIEDDWRPWFSDDDQVAGYTIRYANEKYHLTFATIKGGAHTAPEFNPQECFAMISRWFASFIL</sequence>
<evidence type="ECO:0000313" key="2">
    <source>
        <dbReference type="EMBL" id="KAH7518129.1"/>
    </source>
</evidence>
<dbReference type="EMBL" id="JAEACU010000009">
    <property type="protein sequence ID" value="KAH7518129.1"/>
    <property type="molecule type" value="Genomic_DNA"/>
</dbReference>
<dbReference type="Gene3D" id="3.40.50.1820">
    <property type="entry name" value="alpha/beta hydrolase"/>
    <property type="match status" value="1"/>
</dbReference>
<dbReference type="InterPro" id="IPR029058">
    <property type="entry name" value="AB_hydrolase_fold"/>
</dbReference>
<evidence type="ECO:0000313" key="3">
    <source>
        <dbReference type="Proteomes" id="UP000813462"/>
    </source>
</evidence>
<dbReference type="GO" id="GO:0016747">
    <property type="term" value="F:acyltransferase activity, transferring groups other than amino-acyl groups"/>
    <property type="evidence" value="ECO:0007669"/>
    <property type="project" value="TreeGrafter"/>
</dbReference>
<dbReference type="SUPFAM" id="SSF53474">
    <property type="entry name" value="alpha/beta-Hydrolases"/>
    <property type="match status" value="1"/>
</dbReference>
<dbReference type="Pfam" id="PF00450">
    <property type="entry name" value="Peptidase_S10"/>
    <property type="match status" value="1"/>
</dbReference>
<dbReference type="PANTHER" id="PTHR11802">
    <property type="entry name" value="SERINE PROTEASE FAMILY S10 SERINE CARBOXYPEPTIDASE"/>
    <property type="match status" value="1"/>
</dbReference>
<comment type="caution">
    <text evidence="2">The sequence shown here is derived from an EMBL/GenBank/DDBJ whole genome shotgun (WGS) entry which is preliminary data.</text>
</comment>
<accession>A0A978UTC9</accession>
<dbReference type="GO" id="GO:0004185">
    <property type="term" value="F:serine-type carboxypeptidase activity"/>
    <property type="evidence" value="ECO:0007669"/>
    <property type="project" value="InterPro"/>
</dbReference>